<feature type="compositionally biased region" description="Basic and acidic residues" evidence="1">
    <location>
        <begin position="251"/>
        <end position="260"/>
    </location>
</feature>
<dbReference type="OrthoDB" id="3364608at2759"/>
<evidence type="ECO:0000313" key="3">
    <source>
        <dbReference type="Proteomes" id="UP000245884"/>
    </source>
</evidence>
<feature type="compositionally biased region" description="Basic and acidic residues" evidence="1">
    <location>
        <begin position="291"/>
        <end position="307"/>
    </location>
</feature>
<feature type="compositionally biased region" description="Basic and acidic residues" evidence="1">
    <location>
        <begin position="142"/>
        <end position="157"/>
    </location>
</feature>
<sequence length="528" mass="59420">MAYSESFAKRAHESVTVSRHIDSPPALYRYCGPPPTQPPHADFPMSSHPQPYPPSTSHAVDPYDSHRQQLQPPEPTPPDSGRSKHFHEYDINRLVARDALTGLDVDESEQESSDGSSSQAQRSCASQSNVNAPILRRRAATRRLDEDYLQAEEEHRRGQQRASEWLSSDDESDQEQHRPSSTHRRRAHSSRKRNLSSSASPSASPSSSSSASPGVVWNRVPIRDTPNNPFLGGDHGPRSRNQAGFVGRAGDGTRGEDAARAHRRGLITYVFRGQRIVYADAPSDLEEDDDDLRRRDGSSRAPYRFEPKLLFPEAHAAEERRRRQRARAQQQREAEARDAAEQRRQQAAIELRQRQHAHNRSSSSLARFGGNLFAAELQRRQDQRAATGMLASQSMTLKRTRSAAMGGYEAEGDDEDDGQYGGGARGLPRPRLEQGDGQQNHRLLAQLDRVGWSDDDEDDEGHCYDRHEPDDDDERLYGGAAGTQVRCVHPRTVNVDEDYDSNEEEGEQQQQQQRPLTNPFDLAHHFQR</sequence>
<feature type="region of interest" description="Disordered" evidence="1">
    <location>
        <begin position="278"/>
        <end position="364"/>
    </location>
</feature>
<feature type="compositionally biased region" description="Basic residues" evidence="1">
    <location>
        <begin position="180"/>
        <end position="194"/>
    </location>
</feature>
<proteinExistence type="predicted"/>
<keyword evidence="3" id="KW-1185">Reference proteome</keyword>
<dbReference type="GeneID" id="37027621"/>
<accession>A0A316UVD5</accession>
<feature type="region of interest" description="Disordered" evidence="1">
    <location>
        <begin position="1"/>
        <end position="261"/>
    </location>
</feature>
<dbReference type="Proteomes" id="UP000245884">
    <property type="component" value="Unassembled WGS sequence"/>
</dbReference>
<feature type="compositionally biased region" description="Low complexity" evidence="1">
    <location>
        <begin position="113"/>
        <end position="128"/>
    </location>
</feature>
<feature type="compositionally biased region" description="Low complexity" evidence="1">
    <location>
        <begin position="196"/>
        <end position="213"/>
    </location>
</feature>
<name>A0A316UVD5_9BASI</name>
<feature type="compositionally biased region" description="Basic and acidic residues" evidence="1">
    <location>
        <begin position="330"/>
        <end position="344"/>
    </location>
</feature>
<protein>
    <submittedName>
        <fullName evidence="2">Uncharacterized protein</fullName>
    </submittedName>
</protein>
<gene>
    <name evidence="2" type="ORF">BDZ90DRAFT_231285</name>
</gene>
<organism evidence="2 3">
    <name type="scientific">Jaminaea rosea</name>
    <dbReference type="NCBI Taxonomy" id="1569628"/>
    <lineage>
        <taxon>Eukaryota</taxon>
        <taxon>Fungi</taxon>
        <taxon>Dikarya</taxon>
        <taxon>Basidiomycota</taxon>
        <taxon>Ustilaginomycotina</taxon>
        <taxon>Exobasidiomycetes</taxon>
        <taxon>Microstromatales</taxon>
        <taxon>Microstromatales incertae sedis</taxon>
        <taxon>Jaminaea</taxon>
    </lineage>
</organism>
<evidence type="ECO:0000313" key="2">
    <source>
        <dbReference type="EMBL" id="PWN28291.1"/>
    </source>
</evidence>
<evidence type="ECO:0000256" key="1">
    <source>
        <dbReference type="SAM" id="MobiDB-lite"/>
    </source>
</evidence>
<feature type="region of interest" description="Disordered" evidence="1">
    <location>
        <begin position="384"/>
        <end position="528"/>
    </location>
</feature>
<dbReference type="AlphaFoldDB" id="A0A316UVD5"/>
<dbReference type="EMBL" id="KZ819665">
    <property type="protein sequence ID" value="PWN28291.1"/>
    <property type="molecule type" value="Genomic_DNA"/>
</dbReference>
<dbReference type="RefSeq" id="XP_025362903.1">
    <property type="nucleotide sequence ID" value="XM_025505798.1"/>
</dbReference>
<feature type="compositionally biased region" description="Acidic residues" evidence="1">
    <location>
        <begin position="495"/>
        <end position="507"/>
    </location>
</feature>
<reference evidence="2 3" key="1">
    <citation type="journal article" date="2018" name="Mol. Biol. Evol.">
        <title>Broad Genomic Sampling Reveals a Smut Pathogenic Ancestry of the Fungal Clade Ustilaginomycotina.</title>
        <authorList>
            <person name="Kijpornyongpan T."/>
            <person name="Mondo S.J."/>
            <person name="Barry K."/>
            <person name="Sandor L."/>
            <person name="Lee J."/>
            <person name="Lipzen A."/>
            <person name="Pangilinan J."/>
            <person name="LaButti K."/>
            <person name="Hainaut M."/>
            <person name="Henrissat B."/>
            <person name="Grigoriev I.V."/>
            <person name="Spatafora J.W."/>
            <person name="Aime M.C."/>
        </authorList>
    </citation>
    <scope>NUCLEOTIDE SEQUENCE [LARGE SCALE GENOMIC DNA]</scope>
    <source>
        <strain evidence="2 3">MCA 5214</strain>
    </source>
</reference>